<protein>
    <submittedName>
        <fullName evidence="1">Uncharacterized protein</fullName>
    </submittedName>
</protein>
<organism evidence="1 2">
    <name type="scientific">Mucilaginibacter pedocola</name>
    <dbReference type="NCBI Taxonomy" id="1792845"/>
    <lineage>
        <taxon>Bacteria</taxon>
        <taxon>Pseudomonadati</taxon>
        <taxon>Bacteroidota</taxon>
        <taxon>Sphingobacteriia</taxon>
        <taxon>Sphingobacteriales</taxon>
        <taxon>Sphingobacteriaceae</taxon>
        <taxon>Mucilaginibacter</taxon>
    </lineage>
</organism>
<sequence length="104" mass="11919">MDERCVNIKKAGQRVIDTTTDDQQMICDVNGPDTDAVLQQVIHSNSFTKRYSRQTDSLQDLSHTIPEADELRVVRQPQLKVEALWLHRKGDSPTFSYQCEVSEI</sequence>
<name>A0A1S9PAM8_9SPHI</name>
<keyword evidence="2" id="KW-1185">Reference proteome</keyword>
<evidence type="ECO:0000313" key="1">
    <source>
        <dbReference type="EMBL" id="OOQ57877.1"/>
    </source>
</evidence>
<reference evidence="1 2" key="1">
    <citation type="submission" date="2016-07" db="EMBL/GenBank/DDBJ databases">
        <title>Genomic analysis of zinc-resistant bacterium Mucilaginibacter pedocola TBZ30.</title>
        <authorList>
            <person name="Huang J."/>
            <person name="Tang J."/>
        </authorList>
    </citation>
    <scope>NUCLEOTIDE SEQUENCE [LARGE SCALE GENOMIC DNA]</scope>
    <source>
        <strain evidence="1 2">TBZ30</strain>
    </source>
</reference>
<comment type="caution">
    <text evidence="1">The sequence shown here is derived from an EMBL/GenBank/DDBJ whole genome shotgun (WGS) entry which is preliminary data.</text>
</comment>
<gene>
    <name evidence="1" type="ORF">BC343_13970</name>
</gene>
<evidence type="ECO:0000313" key="2">
    <source>
        <dbReference type="Proteomes" id="UP000189739"/>
    </source>
</evidence>
<dbReference type="Proteomes" id="UP000189739">
    <property type="component" value="Unassembled WGS sequence"/>
</dbReference>
<proteinExistence type="predicted"/>
<dbReference type="AlphaFoldDB" id="A0A1S9PAM8"/>
<dbReference type="EMBL" id="MBTF01000035">
    <property type="protein sequence ID" value="OOQ57877.1"/>
    <property type="molecule type" value="Genomic_DNA"/>
</dbReference>
<accession>A0A1S9PAM8</accession>